<name>A0A8J8P4F9_HALGN</name>
<dbReference type="AlphaFoldDB" id="A0A8J8P4F9"/>
<comment type="caution">
    <text evidence="1">The sequence shown here is derived from an EMBL/GenBank/DDBJ whole genome shotgun (WGS) entry which is preliminary data.</text>
</comment>
<sequence length="871" mass="97138">MCNSKPGWEDQYLQAFRLVSTIFVFLVFEQVKSYPQECTRPPFPIIIGGQDAITKINVVLHYQELNPITQRLVIAGFSKDPSILQSPLGQNPIISMFSGDIANLDWAKYIDSLDDEIVDTAVNSDHTLLVSYLIPQSYVVVQRARDGYFMKMWQSMPVSLGDKTRFKNTMLAGPMSSPYGYFFSDNCYAGECSDFSLIKFDLLNPFPASYIPNWRLDSNILNSEEWNSLGAVFGDTDLQILSFSATSAGRQQISLIDANFGEVLWFIQIAYSGDPNQSSTQKIAYNSAYSTLVFTQKDQVVGTLNINLVGVSSGGVTRAYQCEDSNLGQSTLVMDIYITNSKIAYIEAHGYNTFYSAIQLTVQKIDFFSHTSRVVMIIDFQENPSELHGVFLTESHLIYAYNSQIISSPSVSLQQFSGIVSSTDITVSCQQGPVTNNINQPVGPSFSFLLFSEDNGIFVNSTIYETDYYGLTDLSQGSLTLGDIRVQISAQCQTSSTFDYFNLSQLTTLDLSYQYSIGFNNFWNPPYTHELSVCNSNIPQIQFRLYDANGIEDSSGYPISIDQTTGKIQLQSVASPGPFEMIIEQVYKESGQRVHHKLALSGINNKPPTLQTEISPVKVELDKMTLLDLPPIQNDDPLDQGILQEVVAVKTVGPSTILSSLSENYPWITTQSITDNGGNSYIRLELNPVSLSLVGTIQLAVVLFDEYGYRITMFSIDLIAPLPIQPAPIITLSPLVSSVMIHKNNGPPFFEASIHGDYVLNYGENLRITYPPIIEPDEDQWLMTIDNCFQFFCTSNDFSLNLFNTQTILLSATQYKITVTLSDGDLKSIYSILITLLLKPEQISETGKIGDQIKSDYKKADDPEIVYYDKA</sequence>
<evidence type="ECO:0000313" key="1">
    <source>
        <dbReference type="EMBL" id="TNV86773.1"/>
    </source>
</evidence>
<evidence type="ECO:0000313" key="2">
    <source>
        <dbReference type="Proteomes" id="UP000785679"/>
    </source>
</evidence>
<gene>
    <name evidence="1" type="ORF">FGO68_gene13312</name>
</gene>
<organism evidence="1 2">
    <name type="scientific">Halteria grandinella</name>
    <dbReference type="NCBI Taxonomy" id="5974"/>
    <lineage>
        <taxon>Eukaryota</taxon>
        <taxon>Sar</taxon>
        <taxon>Alveolata</taxon>
        <taxon>Ciliophora</taxon>
        <taxon>Intramacronucleata</taxon>
        <taxon>Spirotrichea</taxon>
        <taxon>Stichotrichia</taxon>
        <taxon>Sporadotrichida</taxon>
        <taxon>Halteriidae</taxon>
        <taxon>Halteria</taxon>
    </lineage>
</organism>
<dbReference type="EMBL" id="RRYP01000841">
    <property type="protein sequence ID" value="TNV86773.1"/>
    <property type="molecule type" value="Genomic_DNA"/>
</dbReference>
<keyword evidence="2" id="KW-1185">Reference proteome</keyword>
<proteinExistence type="predicted"/>
<dbReference type="Proteomes" id="UP000785679">
    <property type="component" value="Unassembled WGS sequence"/>
</dbReference>
<reference evidence="1" key="1">
    <citation type="submission" date="2019-06" db="EMBL/GenBank/DDBJ databases">
        <authorList>
            <person name="Zheng W."/>
        </authorList>
    </citation>
    <scope>NUCLEOTIDE SEQUENCE</scope>
    <source>
        <strain evidence="1">QDHG01</strain>
    </source>
</reference>
<protein>
    <submittedName>
        <fullName evidence="1">Uncharacterized protein</fullName>
    </submittedName>
</protein>
<accession>A0A8J8P4F9</accession>